<organism evidence="1 2">
    <name type="scientific">Mucilaginibacter gracilis</name>
    <dbReference type="NCBI Taxonomy" id="423350"/>
    <lineage>
        <taxon>Bacteria</taxon>
        <taxon>Pseudomonadati</taxon>
        <taxon>Bacteroidota</taxon>
        <taxon>Sphingobacteriia</taxon>
        <taxon>Sphingobacteriales</taxon>
        <taxon>Sphingobacteriaceae</taxon>
        <taxon>Mucilaginibacter</taxon>
    </lineage>
</organism>
<evidence type="ECO:0000313" key="1">
    <source>
        <dbReference type="EMBL" id="RKR82631.1"/>
    </source>
</evidence>
<dbReference type="Proteomes" id="UP000268007">
    <property type="component" value="Unassembled WGS sequence"/>
</dbReference>
<comment type="caution">
    <text evidence="1">The sequence shown here is derived from an EMBL/GenBank/DDBJ whole genome shotgun (WGS) entry which is preliminary data.</text>
</comment>
<proteinExistence type="predicted"/>
<dbReference type="AlphaFoldDB" id="A0A495J1W9"/>
<accession>A0A495J1W9</accession>
<evidence type="ECO:0008006" key="3">
    <source>
        <dbReference type="Google" id="ProtNLM"/>
    </source>
</evidence>
<sequence>MSFERDKYYSLTEILQVFNISRSKLQLLLNQYSPACIENRITYGSYYSITAKYYLKSDIELIVENLYKIPNHKK</sequence>
<keyword evidence="2" id="KW-1185">Reference proteome</keyword>
<reference evidence="1 2" key="1">
    <citation type="submission" date="2018-10" db="EMBL/GenBank/DDBJ databases">
        <title>Genomic Encyclopedia of Archaeal and Bacterial Type Strains, Phase II (KMG-II): from individual species to whole genera.</title>
        <authorList>
            <person name="Goeker M."/>
        </authorList>
    </citation>
    <scope>NUCLEOTIDE SEQUENCE [LARGE SCALE GENOMIC DNA]</scope>
    <source>
        <strain evidence="1 2">DSM 18602</strain>
    </source>
</reference>
<name>A0A495J1W9_9SPHI</name>
<protein>
    <recommendedName>
        <fullName evidence="3">Helix-turn-helix protein</fullName>
    </recommendedName>
</protein>
<dbReference type="EMBL" id="RBKU01000001">
    <property type="protein sequence ID" value="RKR82631.1"/>
    <property type="molecule type" value="Genomic_DNA"/>
</dbReference>
<gene>
    <name evidence="1" type="ORF">BDD43_2816</name>
</gene>
<evidence type="ECO:0000313" key="2">
    <source>
        <dbReference type="Proteomes" id="UP000268007"/>
    </source>
</evidence>